<sequence>MSQTRLRIKHHFQKKSLKSKQQNLTSQVETRNLVAQILSLAFKITILGFFGLIILFPFYFMISQSLVPAASSSDTQTIFYYPHSTTSSKLELDWSNFVNAFQKGYFNAILFTAGTTALSVTCRIFFAMTFGYAFSLRKWRFKNLSWAFFLALLVLPETALLAGQYQVVVRLNFHVGSWKMVALTMPFVASVFSGFMFRNAFEAIPDSVKESSMIDGASELKFFVRIAIPMIKSTLWTVCILTALASWNSFIWPQLILGSKGDGGYTVMNVWLFTTGKNEMNPEDTQIVRSIRMAATILVILPMFVTYFIFRGRIMKAISRQGSGQKG</sequence>
<comment type="similarity">
    <text evidence="7">Belongs to the binding-protein-dependent transport system permease family.</text>
</comment>
<feature type="transmembrane region" description="Helical" evidence="7">
    <location>
        <begin position="222"/>
        <end position="247"/>
    </location>
</feature>
<evidence type="ECO:0000313" key="9">
    <source>
        <dbReference type="EMBL" id="WXL28277.1"/>
    </source>
</evidence>
<evidence type="ECO:0000259" key="8">
    <source>
        <dbReference type="PROSITE" id="PS50928"/>
    </source>
</evidence>
<feature type="transmembrane region" description="Helical" evidence="7">
    <location>
        <begin position="40"/>
        <end position="62"/>
    </location>
</feature>
<keyword evidence="5 7" id="KW-1133">Transmembrane helix</keyword>
<dbReference type="InterPro" id="IPR035906">
    <property type="entry name" value="MetI-like_sf"/>
</dbReference>
<keyword evidence="4 7" id="KW-0812">Transmembrane</keyword>
<dbReference type="RefSeq" id="WP_205498142.1">
    <property type="nucleotide sequence ID" value="NZ_CP148066.1"/>
</dbReference>
<evidence type="ECO:0000256" key="1">
    <source>
        <dbReference type="ARBA" id="ARBA00004651"/>
    </source>
</evidence>
<reference evidence="9" key="1">
    <citation type="submission" date="2024-03" db="EMBL/GenBank/DDBJ databases">
        <title>Complete genome sequence of Mycoplasma gypis type strain B1/T1.</title>
        <authorList>
            <person name="Spergser J."/>
        </authorList>
    </citation>
    <scope>NUCLEOTIDE SEQUENCE [LARGE SCALE GENOMIC DNA]</scope>
    <source>
        <strain evidence="9">B1/T1</strain>
    </source>
</reference>
<accession>A0ABZ2RMR1</accession>
<protein>
    <submittedName>
        <fullName evidence="9">Carbohydrate ABC transporter permease</fullName>
    </submittedName>
</protein>
<dbReference type="EMBL" id="CP148066">
    <property type="protein sequence ID" value="WXL28277.1"/>
    <property type="molecule type" value="Genomic_DNA"/>
</dbReference>
<evidence type="ECO:0000256" key="7">
    <source>
        <dbReference type="RuleBase" id="RU363032"/>
    </source>
</evidence>
<feature type="transmembrane region" description="Helical" evidence="7">
    <location>
        <begin position="290"/>
        <end position="310"/>
    </location>
</feature>
<name>A0ABZ2RMR1_9BACT</name>
<feature type="transmembrane region" description="Helical" evidence="7">
    <location>
        <begin position="105"/>
        <end position="134"/>
    </location>
</feature>
<evidence type="ECO:0000256" key="4">
    <source>
        <dbReference type="ARBA" id="ARBA00022692"/>
    </source>
</evidence>
<evidence type="ECO:0000313" key="10">
    <source>
        <dbReference type="Proteomes" id="UP001460679"/>
    </source>
</evidence>
<dbReference type="SUPFAM" id="SSF161098">
    <property type="entry name" value="MetI-like"/>
    <property type="match status" value="1"/>
</dbReference>
<dbReference type="InterPro" id="IPR000515">
    <property type="entry name" value="MetI-like"/>
</dbReference>
<dbReference type="PANTHER" id="PTHR43744">
    <property type="entry name" value="ABC TRANSPORTER PERMEASE PROTEIN MG189-RELATED-RELATED"/>
    <property type="match status" value="1"/>
</dbReference>
<gene>
    <name evidence="9" type="ORF">WG616_02825</name>
</gene>
<dbReference type="Proteomes" id="UP001460679">
    <property type="component" value="Chromosome"/>
</dbReference>
<dbReference type="PANTHER" id="PTHR43744:SF12">
    <property type="entry name" value="ABC TRANSPORTER PERMEASE PROTEIN MG189-RELATED"/>
    <property type="match status" value="1"/>
</dbReference>
<keyword evidence="3" id="KW-1003">Cell membrane</keyword>
<feature type="domain" description="ABC transmembrane type-1" evidence="8">
    <location>
        <begin position="109"/>
        <end position="310"/>
    </location>
</feature>
<dbReference type="PROSITE" id="PS50928">
    <property type="entry name" value="ABC_TM1"/>
    <property type="match status" value="1"/>
</dbReference>
<evidence type="ECO:0000256" key="5">
    <source>
        <dbReference type="ARBA" id="ARBA00022989"/>
    </source>
</evidence>
<organism evidence="9 10">
    <name type="scientific">[Mycoplasma] gypis</name>
    <dbReference type="NCBI Taxonomy" id="92404"/>
    <lineage>
        <taxon>Bacteria</taxon>
        <taxon>Bacillati</taxon>
        <taxon>Mycoplasmatota</taxon>
        <taxon>Mycoplasmoidales</taxon>
        <taxon>Metamycoplasmataceae</taxon>
        <taxon>Metamycoplasma</taxon>
    </lineage>
</organism>
<dbReference type="Pfam" id="PF00528">
    <property type="entry name" value="BPD_transp_1"/>
    <property type="match status" value="1"/>
</dbReference>
<keyword evidence="10" id="KW-1185">Reference proteome</keyword>
<proteinExistence type="inferred from homology"/>
<keyword evidence="2 7" id="KW-0813">Transport</keyword>
<evidence type="ECO:0000256" key="6">
    <source>
        <dbReference type="ARBA" id="ARBA00023136"/>
    </source>
</evidence>
<dbReference type="Gene3D" id="1.10.3720.10">
    <property type="entry name" value="MetI-like"/>
    <property type="match status" value="1"/>
</dbReference>
<feature type="transmembrane region" description="Helical" evidence="7">
    <location>
        <begin position="180"/>
        <end position="201"/>
    </location>
</feature>
<feature type="transmembrane region" description="Helical" evidence="7">
    <location>
        <begin position="146"/>
        <end position="168"/>
    </location>
</feature>
<comment type="subcellular location">
    <subcellularLocation>
        <location evidence="1 7">Cell membrane</location>
        <topology evidence="1 7">Multi-pass membrane protein</topology>
    </subcellularLocation>
</comment>
<keyword evidence="6 7" id="KW-0472">Membrane</keyword>
<evidence type="ECO:0000256" key="3">
    <source>
        <dbReference type="ARBA" id="ARBA00022475"/>
    </source>
</evidence>
<dbReference type="CDD" id="cd06261">
    <property type="entry name" value="TM_PBP2"/>
    <property type="match status" value="1"/>
</dbReference>
<evidence type="ECO:0000256" key="2">
    <source>
        <dbReference type="ARBA" id="ARBA00022448"/>
    </source>
</evidence>